<comment type="caution">
    <text evidence="1">The sequence shown here is derived from an EMBL/GenBank/DDBJ whole genome shotgun (WGS) entry which is preliminary data.</text>
</comment>
<proteinExistence type="predicted"/>
<keyword evidence="2" id="KW-1185">Reference proteome</keyword>
<dbReference type="EMBL" id="JARQZJ010000138">
    <property type="protein sequence ID" value="KAK9892726.1"/>
    <property type="molecule type" value="Genomic_DNA"/>
</dbReference>
<dbReference type="Gene3D" id="3.60.10.10">
    <property type="entry name" value="Endonuclease/exonuclease/phosphatase"/>
    <property type="match status" value="1"/>
</dbReference>
<sequence>MIFPNIMVNNYTIADHFCRTKHKNGGSLILVKDSLHYKEIEYLGKYKEEITSEISAVEIPQEKLLVFSVYRSKKAHLEQFLDKIDGILENILLLDKYTEWINGYYVVIST</sequence>
<dbReference type="InterPro" id="IPR036691">
    <property type="entry name" value="Endo/exonu/phosph_ase_sf"/>
</dbReference>
<name>A0AAW1VIH3_9CUCU</name>
<organism evidence="1 2">
    <name type="scientific">Henosepilachna vigintioctopunctata</name>
    <dbReference type="NCBI Taxonomy" id="420089"/>
    <lineage>
        <taxon>Eukaryota</taxon>
        <taxon>Metazoa</taxon>
        <taxon>Ecdysozoa</taxon>
        <taxon>Arthropoda</taxon>
        <taxon>Hexapoda</taxon>
        <taxon>Insecta</taxon>
        <taxon>Pterygota</taxon>
        <taxon>Neoptera</taxon>
        <taxon>Endopterygota</taxon>
        <taxon>Coleoptera</taxon>
        <taxon>Polyphaga</taxon>
        <taxon>Cucujiformia</taxon>
        <taxon>Coccinelloidea</taxon>
        <taxon>Coccinellidae</taxon>
        <taxon>Epilachninae</taxon>
        <taxon>Epilachnini</taxon>
        <taxon>Henosepilachna</taxon>
    </lineage>
</organism>
<dbReference type="AlphaFoldDB" id="A0AAW1VIH3"/>
<reference evidence="1 2" key="1">
    <citation type="submission" date="2023-03" db="EMBL/GenBank/DDBJ databases">
        <title>Genome insight into feeding habits of ladybird beetles.</title>
        <authorList>
            <person name="Li H.-S."/>
            <person name="Huang Y.-H."/>
            <person name="Pang H."/>
        </authorList>
    </citation>
    <scope>NUCLEOTIDE SEQUENCE [LARGE SCALE GENOMIC DNA]</scope>
    <source>
        <strain evidence="1">SYSU_2023b</strain>
        <tissue evidence="1">Whole body</tissue>
    </source>
</reference>
<dbReference type="Proteomes" id="UP001431783">
    <property type="component" value="Unassembled WGS sequence"/>
</dbReference>
<protein>
    <submittedName>
        <fullName evidence="1">Uncharacterized protein</fullName>
    </submittedName>
</protein>
<accession>A0AAW1VIH3</accession>
<evidence type="ECO:0000313" key="1">
    <source>
        <dbReference type="EMBL" id="KAK9892726.1"/>
    </source>
</evidence>
<evidence type="ECO:0000313" key="2">
    <source>
        <dbReference type="Proteomes" id="UP001431783"/>
    </source>
</evidence>
<gene>
    <name evidence="1" type="ORF">WA026_021917</name>
</gene>